<sequence length="78" mass="8707">MHLRSGADLRKITTIDPDCLHGSASTVIFPRPYLGIFVLFCKILNSLLMKDLNEKMQGIILFLQAGNIMKCSPFPQAN</sequence>
<name>A0A1Q9A6S3_9HYPH</name>
<evidence type="ECO:0000313" key="3">
    <source>
        <dbReference type="Proteomes" id="UP000185598"/>
    </source>
</evidence>
<evidence type="ECO:0000256" key="1">
    <source>
        <dbReference type="SAM" id="Phobius"/>
    </source>
</evidence>
<dbReference type="Proteomes" id="UP000185598">
    <property type="component" value="Unassembled WGS sequence"/>
</dbReference>
<reference evidence="2 3" key="1">
    <citation type="submission" date="2016-09" db="EMBL/GenBank/DDBJ databases">
        <title>Rhizobium oryziradicis sp. nov., isolated from the root of rice.</title>
        <authorList>
            <person name="Zhao J."/>
            <person name="Zhang X."/>
        </authorList>
    </citation>
    <scope>NUCLEOTIDE SEQUENCE [LARGE SCALE GENOMIC DNA]</scope>
    <source>
        <strain evidence="2 3">14971</strain>
    </source>
</reference>
<keyword evidence="1" id="KW-0812">Transmembrane</keyword>
<dbReference type="STRING" id="887144.BJF91_13250"/>
<dbReference type="EMBL" id="MKIN01000021">
    <property type="protein sequence ID" value="OLP50279.1"/>
    <property type="molecule type" value="Genomic_DNA"/>
</dbReference>
<keyword evidence="1" id="KW-0472">Membrane</keyword>
<keyword evidence="3" id="KW-1185">Reference proteome</keyword>
<protein>
    <submittedName>
        <fullName evidence="2">Uncharacterized protein</fullName>
    </submittedName>
</protein>
<keyword evidence="1" id="KW-1133">Transmembrane helix</keyword>
<proteinExistence type="predicted"/>
<gene>
    <name evidence="2" type="ORF">BJF91_13250</name>
</gene>
<accession>A0A1Q9A6S3</accession>
<evidence type="ECO:0000313" key="2">
    <source>
        <dbReference type="EMBL" id="OLP50279.1"/>
    </source>
</evidence>
<dbReference type="AlphaFoldDB" id="A0A1Q9A6S3"/>
<feature type="transmembrane region" description="Helical" evidence="1">
    <location>
        <begin position="32"/>
        <end position="49"/>
    </location>
</feature>
<comment type="caution">
    <text evidence="2">The sequence shown here is derived from an EMBL/GenBank/DDBJ whole genome shotgun (WGS) entry which is preliminary data.</text>
</comment>
<organism evidence="2 3">
    <name type="scientific">Allorhizobium taibaishanense</name>
    <dbReference type="NCBI Taxonomy" id="887144"/>
    <lineage>
        <taxon>Bacteria</taxon>
        <taxon>Pseudomonadati</taxon>
        <taxon>Pseudomonadota</taxon>
        <taxon>Alphaproteobacteria</taxon>
        <taxon>Hyphomicrobiales</taxon>
        <taxon>Rhizobiaceae</taxon>
        <taxon>Rhizobium/Agrobacterium group</taxon>
        <taxon>Allorhizobium</taxon>
    </lineage>
</organism>